<evidence type="ECO:0000313" key="5">
    <source>
        <dbReference type="Proteomes" id="UP000050795"/>
    </source>
</evidence>
<comment type="pathway">
    <text evidence="1">Glycolipid biosynthesis; glycosylphosphatidylinositol-anchor biosynthesis.</text>
</comment>
<sequence>MKYQSTPAWIEVKLYHNVSILLRLFFTLVCMLFCCIIGYITQSYLIQFILFFSFVISIYTHLRNTVIEESLLVISGYGLQTSSYYFTGRRLYSSFIPADRIKAIHLIDSVSPFSIHTYLGCEFINNNNTNTNNNDNNNDNKVNTLLTDYSISPLMPIVMNSGEIRFNTCNYIPLPYLVWMLRLVNFTLFH</sequence>
<keyword evidence="3" id="KW-0472">Membrane</keyword>
<dbReference type="GO" id="GO:0000506">
    <property type="term" value="C:glycosylphosphatidylinositol-N-acetylglucosaminyltransferase (GPI-GnT) complex"/>
    <property type="evidence" value="ECO:0007669"/>
    <property type="project" value="InterPro"/>
</dbReference>
<dbReference type="PANTHER" id="PTHR15231:SF1">
    <property type="entry name" value="PHOSPHATIDYLINOSITOL N-ACETYLGLUCOSAMINYLTRANSFERASE SUBUNIT H"/>
    <property type="match status" value="1"/>
</dbReference>
<evidence type="ECO:0000256" key="3">
    <source>
        <dbReference type="SAM" id="Phobius"/>
    </source>
</evidence>
<dbReference type="Proteomes" id="UP000050795">
    <property type="component" value="Unassembled WGS sequence"/>
</dbReference>
<keyword evidence="5" id="KW-1185">Reference proteome</keyword>
<dbReference type="InterPro" id="IPR044215">
    <property type="entry name" value="PIG-H"/>
</dbReference>
<organism evidence="5 6">
    <name type="scientific">Trichobilharzia regenti</name>
    <name type="common">Nasal bird schistosome</name>
    <dbReference type="NCBI Taxonomy" id="157069"/>
    <lineage>
        <taxon>Eukaryota</taxon>
        <taxon>Metazoa</taxon>
        <taxon>Spiralia</taxon>
        <taxon>Lophotrochozoa</taxon>
        <taxon>Platyhelminthes</taxon>
        <taxon>Trematoda</taxon>
        <taxon>Digenea</taxon>
        <taxon>Strigeidida</taxon>
        <taxon>Schistosomatoidea</taxon>
        <taxon>Schistosomatidae</taxon>
        <taxon>Trichobilharzia</taxon>
    </lineage>
</organism>
<evidence type="ECO:0000256" key="2">
    <source>
        <dbReference type="ARBA" id="ARBA00009610"/>
    </source>
</evidence>
<dbReference type="WBParaSite" id="TREG1_35050.1">
    <property type="protein sequence ID" value="TREG1_35050.1"/>
    <property type="gene ID" value="TREG1_35050"/>
</dbReference>
<name>A0AA85JQY0_TRIRE</name>
<keyword evidence="3" id="KW-0812">Transmembrane</keyword>
<dbReference type="PANTHER" id="PTHR15231">
    <property type="entry name" value="PHOSPHATIDYLINOSITOL N-ACETYLGLUCOSAMINYLTRANSFERASE SUBUNIT H"/>
    <property type="match status" value="1"/>
</dbReference>
<keyword evidence="3" id="KW-1133">Transmembrane helix</keyword>
<proteinExistence type="inferred from homology"/>
<protein>
    <recommendedName>
        <fullName evidence="4">Phosphatidylinositol N-acetylglucosaminyltransferase subunit H conserved domain-containing protein</fullName>
    </recommendedName>
</protein>
<dbReference type="AlphaFoldDB" id="A0AA85JQY0"/>
<feature type="domain" description="Phosphatidylinositol N-acetylglucosaminyltransferase subunit H conserved" evidence="4">
    <location>
        <begin position="70"/>
        <end position="120"/>
    </location>
</feature>
<evidence type="ECO:0000259" key="4">
    <source>
        <dbReference type="Pfam" id="PF10181"/>
    </source>
</evidence>
<reference evidence="6" key="2">
    <citation type="submission" date="2023-11" db="UniProtKB">
        <authorList>
            <consortium name="WormBaseParasite"/>
        </authorList>
    </citation>
    <scope>IDENTIFICATION</scope>
</reference>
<evidence type="ECO:0000313" key="6">
    <source>
        <dbReference type="WBParaSite" id="TREG1_35050.1"/>
    </source>
</evidence>
<evidence type="ECO:0000256" key="1">
    <source>
        <dbReference type="ARBA" id="ARBA00004687"/>
    </source>
</evidence>
<dbReference type="InterPro" id="IPR019328">
    <property type="entry name" value="PIGH-H_dom"/>
</dbReference>
<dbReference type="GO" id="GO:0006506">
    <property type="term" value="P:GPI anchor biosynthetic process"/>
    <property type="evidence" value="ECO:0007669"/>
    <property type="project" value="InterPro"/>
</dbReference>
<comment type="similarity">
    <text evidence="2">Belongs to the PIGH family.</text>
</comment>
<reference evidence="5" key="1">
    <citation type="submission" date="2022-06" db="EMBL/GenBank/DDBJ databases">
        <authorList>
            <person name="Berger JAMES D."/>
            <person name="Berger JAMES D."/>
        </authorList>
    </citation>
    <scope>NUCLEOTIDE SEQUENCE [LARGE SCALE GENOMIC DNA]</scope>
</reference>
<dbReference type="Pfam" id="PF10181">
    <property type="entry name" value="PIG-H"/>
    <property type="match status" value="1"/>
</dbReference>
<accession>A0AA85JQY0</accession>
<feature type="transmembrane region" description="Helical" evidence="3">
    <location>
        <begin position="20"/>
        <end position="39"/>
    </location>
</feature>